<comment type="caution">
    <text evidence="2">The sequence shown here is derived from an EMBL/GenBank/DDBJ whole genome shotgun (WGS) entry which is preliminary data.</text>
</comment>
<feature type="transmembrane region" description="Helical" evidence="1">
    <location>
        <begin position="20"/>
        <end position="40"/>
    </location>
</feature>
<protein>
    <recommendedName>
        <fullName evidence="4">Stage II sporulation protein R</fullName>
    </recommendedName>
</protein>
<dbReference type="Proteomes" id="UP000272238">
    <property type="component" value="Unassembled WGS sequence"/>
</dbReference>
<dbReference type="Pfam" id="PF09551">
    <property type="entry name" value="Spore_II_R"/>
    <property type="match status" value="1"/>
</dbReference>
<sequence length="207" mass="23707">MLNDYEITRVENDEKVNTILSLLKLVAISVAILCSIILLPDLFDKVYETRESAVDDSLKIRVVANSNTTADQQLKNEIVDSLQPIFTQIQKNELNGVDNDESYAQLVTFVQKHYPQEEININIGEHLIPPKFDANTFYPQNVYNSLVLTIGSGRGDNWWCSIFGNVCESAQAKEDTKQDAKEVAKEEEKDEPEVKFFIWEWIKKLFS</sequence>
<keyword evidence="1" id="KW-0472">Membrane</keyword>
<keyword evidence="1" id="KW-0812">Transmembrane</keyword>
<name>A0A494Z5E1_9BACL</name>
<proteinExistence type="predicted"/>
<evidence type="ECO:0008006" key="4">
    <source>
        <dbReference type="Google" id="ProtNLM"/>
    </source>
</evidence>
<accession>A0A494Z5E1</accession>
<evidence type="ECO:0000256" key="1">
    <source>
        <dbReference type="SAM" id="Phobius"/>
    </source>
</evidence>
<dbReference type="InterPro" id="IPR014202">
    <property type="entry name" value="Spore_II_R"/>
</dbReference>
<evidence type="ECO:0000313" key="3">
    <source>
        <dbReference type="Proteomes" id="UP000272238"/>
    </source>
</evidence>
<keyword evidence="3" id="KW-1185">Reference proteome</keyword>
<dbReference type="EMBL" id="RBZN01000012">
    <property type="protein sequence ID" value="RKQ17784.1"/>
    <property type="molecule type" value="Genomic_DNA"/>
</dbReference>
<organism evidence="2 3">
    <name type="scientific">Ureibacillus endophyticus</name>
    <dbReference type="NCBI Taxonomy" id="1978490"/>
    <lineage>
        <taxon>Bacteria</taxon>
        <taxon>Bacillati</taxon>
        <taxon>Bacillota</taxon>
        <taxon>Bacilli</taxon>
        <taxon>Bacillales</taxon>
        <taxon>Caryophanaceae</taxon>
        <taxon>Ureibacillus</taxon>
    </lineage>
</organism>
<gene>
    <name evidence="2" type="ORF">D8M03_06935</name>
</gene>
<reference evidence="2 3" key="1">
    <citation type="journal article" date="2016" name="Antonie Van Leeuwenhoek">
        <title>Lysinibacillus endophyticus sp. nov., an indole-3-acetic acid producing endophytic bacterium isolated from corn root (Zea mays cv. Xinken-5).</title>
        <authorList>
            <person name="Yu J."/>
            <person name="Guan X."/>
            <person name="Liu C."/>
            <person name="Xiang W."/>
            <person name="Yu Z."/>
            <person name="Liu X."/>
            <person name="Wang G."/>
        </authorList>
    </citation>
    <scope>NUCLEOTIDE SEQUENCE [LARGE SCALE GENOMIC DNA]</scope>
    <source>
        <strain evidence="2 3">DSM 100506</strain>
    </source>
</reference>
<dbReference type="RefSeq" id="WP_121214055.1">
    <property type="nucleotide sequence ID" value="NZ_JBBYAI010000001.1"/>
</dbReference>
<dbReference type="AlphaFoldDB" id="A0A494Z5E1"/>
<evidence type="ECO:0000313" key="2">
    <source>
        <dbReference type="EMBL" id="RKQ17784.1"/>
    </source>
</evidence>
<keyword evidence="1" id="KW-1133">Transmembrane helix</keyword>
<dbReference type="OrthoDB" id="9793324at2"/>